<sequence length="670" mass="76676">MSLFADDDEVQLTINSKFAENYEQKKKKEELGRLQDKYKGLDKNKASKFEKLRRKYGRDVDVNDLIDDDAELLSDSEDDSESEEEDEVGELVTPEVDAQILKTIALIRKKDPKVYQSESAFFSEEALETAQAEWKRKQQELKSRTKKVTLKDLEREQVLKGIVDVAAAGEEELAKLRELTHVEQQEQLKNEFKSVAFGGDDDDDADNLFTSVEKTDEMLAKEEEDYKKFLLESVAAAGGQDVFAVPDAQKDGKGGDDDQNEQFLMDYILNRGWIEKEDKQSGAARLWDGDEAHPADTVDDLDQDEEMLDEMAGFEAKYNFRFEEANAIEGDVTIKTHARDVPESARRKDDKRKRQREAKKARKEAEKLQKQEELKRLKNLKRDEIMTKLREIAEITGNEQVGFDEVDLEAEFDPDAWDQKMGSVFDDDYYQAEDVEKPEWADDIDIGDIVGDEDMGLPESALVEPPSHPELEQEGESKKKKKKKKKRQDEDEEDFIEVPDADAMDVDFVEPIPAKAASAPVPAAKGKAKAKLSAEEQAAMADELDQLYKLDYEDIVGGMPVRFRYREVQAADYGLSVEDILEADDADLNQFVSLKKIAPFRPPEKEEHDIKTLSKKYRVNEFRKKVAEKKRKAEQEAAERRSGKAAAKTEEQMQQERFAAYQPQSKKQRR</sequence>
<feature type="region of interest" description="Disordered" evidence="2">
    <location>
        <begin position="434"/>
        <end position="502"/>
    </location>
</feature>
<dbReference type="GO" id="GO:0005730">
    <property type="term" value="C:nucleolus"/>
    <property type="evidence" value="ECO:0007669"/>
    <property type="project" value="TreeGrafter"/>
</dbReference>
<dbReference type="PANTHER" id="PTHR14490">
    <property type="entry name" value="ZINC FINGER, ZZ TYPE"/>
    <property type="match status" value="1"/>
</dbReference>
<feature type="region of interest" description="Disordered" evidence="2">
    <location>
        <begin position="333"/>
        <end position="369"/>
    </location>
</feature>
<protein>
    <submittedName>
        <fullName evidence="4">KRI1-like family C-terminal-domain-containing protein</fullName>
    </submittedName>
</protein>
<name>A0A1Y2HQH0_9FUNG</name>
<organism evidence="4 5">
    <name type="scientific">Catenaria anguillulae PL171</name>
    <dbReference type="NCBI Taxonomy" id="765915"/>
    <lineage>
        <taxon>Eukaryota</taxon>
        <taxon>Fungi</taxon>
        <taxon>Fungi incertae sedis</taxon>
        <taxon>Blastocladiomycota</taxon>
        <taxon>Blastocladiomycetes</taxon>
        <taxon>Blastocladiales</taxon>
        <taxon>Catenariaceae</taxon>
        <taxon>Catenaria</taxon>
    </lineage>
</organism>
<dbReference type="STRING" id="765915.A0A1Y2HQH0"/>
<evidence type="ECO:0000256" key="2">
    <source>
        <dbReference type="SAM" id="MobiDB-lite"/>
    </source>
</evidence>
<evidence type="ECO:0000313" key="5">
    <source>
        <dbReference type="Proteomes" id="UP000193411"/>
    </source>
</evidence>
<evidence type="ECO:0000259" key="3">
    <source>
        <dbReference type="Pfam" id="PF12936"/>
    </source>
</evidence>
<dbReference type="Pfam" id="PF05178">
    <property type="entry name" value="Kri1"/>
    <property type="match status" value="1"/>
</dbReference>
<comment type="similarity">
    <text evidence="1">Belongs to the KRI1 family.</text>
</comment>
<dbReference type="Pfam" id="PF12936">
    <property type="entry name" value="Kri1_C"/>
    <property type="match status" value="1"/>
</dbReference>
<feature type="region of interest" description="Disordered" evidence="2">
    <location>
        <begin position="628"/>
        <end position="670"/>
    </location>
</feature>
<feature type="compositionally biased region" description="Acidic residues" evidence="2">
    <location>
        <begin position="490"/>
        <end position="502"/>
    </location>
</feature>
<dbReference type="PANTHER" id="PTHR14490:SF5">
    <property type="entry name" value="PROTEIN KRI1 HOMOLOG"/>
    <property type="match status" value="1"/>
</dbReference>
<dbReference type="InterPro" id="IPR024626">
    <property type="entry name" value="Kri1-like_C"/>
</dbReference>
<comment type="caution">
    <text evidence="4">The sequence shown here is derived from an EMBL/GenBank/DDBJ whole genome shotgun (WGS) entry which is preliminary data.</text>
</comment>
<gene>
    <name evidence="4" type="ORF">BCR44DRAFT_61776</name>
</gene>
<feature type="domain" description="Kri1-like C-terminal" evidence="3">
    <location>
        <begin position="542"/>
        <end position="626"/>
    </location>
</feature>
<proteinExistence type="inferred from homology"/>
<dbReference type="EMBL" id="MCFL01000015">
    <property type="protein sequence ID" value="ORZ36830.1"/>
    <property type="molecule type" value="Genomic_DNA"/>
</dbReference>
<dbReference type="GO" id="GO:0030686">
    <property type="term" value="C:90S preribosome"/>
    <property type="evidence" value="ECO:0007669"/>
    <property type="project" value="TreeGrafter"/>
</dbReference>
<feature type="compositionally biased region" description="Basic residues" evidence="2">
    <location>
        <begin position="349"/>
        <end position="362"/>
    </location>
</feature>
<keyword evidence="5" id="KW-1185">Reference proteome</keyword>
<feature type="compositionally biased region" description="Acidic residues" evidence="2">
    <location>
        <begin position="67"/>
        <end position="89"/>
    </location>
</feature>
<feature type="compositionally biased region" description="Acidic residues" evidence="2">
    <location>
        <begin position="441"/>
        <end position="456"/>
    </location>
</feature>
<dbReference type="GO" id="GO:0000447">
    <property type="term" value="P:endonucleolytic cleavage in ITS1 to separate SSU-rRNA from 5.8S rRNA and LSU-rRNA from tricistronic rRNA transcript (SSU-rRNA, 5.8S rRNA, LSU-rRNA)"/>
    <property type="evidence" value="ECO:0007669"/>
    <property type="project" value="TreeGrafter"/>
</dbReference>
<dbReference type="InterPro" id="IPR018034">
    <property type="entry name" value="Kri1"/>
</dbReference>
<feature type="compositionally biased region" description="Basic and acidic residues" evidence="2">
    <location>
        <begin position="467"/>
        <end position="477"/>
    </location>
</feature>
<dbReference type="AlphaFoldDB" id="A0A1Y2HQH0"/>
<feature type="region of interest" description="Disordered" evidence="2">
    <location>
        <begin position="67"/>
        <end position="92"/>
    </location>
</feature>
<reference evidence="4 5" key="1">
    <citation type="submission" date="2016-07" db="EMBL/GenBank/DDBJ databases">
        <title>Pervasive Adenine N6-methylation of Active Genes in Fungi.</title>
        <authorList>
            <consortium name="DOE Joint Genome Institute"/>
            <person name="Mondo S.J."/>
            <person name="Dannebaum R.O."/>
            <person name="Kuo R.C."/>
            <person name="Labutti K."/>
            <person name="Haridas S."/>
            <person name="Kuo A."/>
            <person name="Salamov A."/>
            <person name="Ahrendt S.R."/>
            <person name="Lipzen A."/>
            <person name="Sullivan W."/>
            <person name="Andreopoulos W.B."/>
            <person name="Clum A."/>
            <person name="Lindquist E."/>
            <person name="Daum C."/>
            <person name="Ramamoorthy G.K."/>
            <person name="Gryganskyi A."/>
            <person name="Culley D."/>
            <person name="Magnuson J.K."/>
            <person name="James T.Y."/>
            <person name="O'Malley M.A."/>
            <person name="Stajich J.E."/>
            <person name="Spatafora J.W."/>
            <person name="Visel A."/>
            <person name="Grigoriev I.V."/>
        </authorList>
    </citation>
    <scope>NUCLEOTIDE SEQUENCE [LARGE SCALE GENOMIC DNA]</scope>
    <source>
        <strain evidence="4 5">PL171</strain>
    </source>
</reference>
<dbReference type="OrthoDB" id="10252032at2759"/>
<accession>A0A1Y2HQH0</accession>
<evidence type="ECO:0000313" key="4">
    <source>
        <dbReference type="EMBL" id="ORZ36830.1"/>
    </source>
</evidence>
<feature type="compositionally biased region" description="Basic and acidic residues" evidence="2">
    <location>
        <begin position="333"/>
        <end position="348"/>
    </location>
</feature>
<evidence type="ECO:0000256" key="1">
    <source>
        <dbReference type="ARBA" id="ARBA00007473"/>
    </source>
</evidence>
<dbReference type="Proteomes" id="UP000193411">
    <property type="component" value="Unassembled WGS sequence"/>
</dbReference>
<feature type="compositionally biased region" description="Basic and acidic residues" evidence="2">
    <location>
        <begin position="628"/>
        <end position="651"/>
    </location>
</feature>